<reference evidence="2" key="1">
    <citation type="submission" date="2016-10" db="EMBL/GenBank/DDBJ databases">
        <authorList>
            <person name="Varghese N."/>
            <person name="Submissions S."/>
        </authorList>
    </citation>
    <scope>NUCLEOTIDE SEQUENCE [LARGE SCALE GENOMIC DNA]</scope>
    <source>
        <strain evidence="2">DSM 45079</strain>
    </source>
</reference>
<dbReference type="STRING" id="419479.SAMN04488563_0909"/>
<evidence type="ECO:0000313" key="2">
    <source>
        <dbReference type="Proteomes" id="UP000182977"/>
    </source>
</evidence>
<name>A0A1H2H973_9ACTN</name>
<sequence length="107" mass="12118">MESHFHDITRALRRRWPGGKATPCVVADPFETLTVQLRLSRVVGEIHRLECDQGRWARAHHLAAATRAYDDLLLDAARLTGMPVPDAAPAIRRVMIESALRHDGWSW</sequence>
<protein>
    <submittedName>
        <fullName evidence="1">Uncharacterized protein</fullName>
    </submittedName>
</protein>
<evidence type="ECO:0000313" key="1">
    <source>
        <dbReference type="EMBL" id="SDU28353.1"/>
    </source>
</evidence>
<dbReference type="RefSeq" id="WP_052762180.1">
    <property type="nucleotide sequence ID" value="NZ_KQ061220.1"/>
</dbReference>
<accession>A0A1H2H973</accession>
<organism evidence="1 2">
    <name type="scientific">Jiangella alkaliphila</name>
    <dbReference type="NCBI Taxonomy" id="419479"/>
    <lineage>
        <taxon>Bacteria</taxon>
        <taxon>Bacillati</taxon>
        <taxon>Actinomycetota</taxon>
        <taxon>Actinomycetes</taxon>
        <taxon>Jiangellales</taxon>
        <taxon>Jiangellaceae</taxon>
        <taxon>Jiangella</taxon>
    </lineage>
</organism>
<gene>
    <name evidence="1" type="ORF">SAMN04488563_0909</name>
</gene>
<proteinExistence type="predicted"/>
<dbReference type="AlphaFoldDB" id="A0A1H2H973"/>
<dbReference type="EMBL" id="LT629791">
    <property type="protein sequence ID" value="SDU28353.1"/>
    <property type="molecule type" value="Genomic_DNA"/>
</dbReference>
<dbReference type="OrthoDB" id="5192117at2"/>
<dbReference type="Proteomes" id="UP000182977">
    <property type="component" value="Chromosome I"/>
</dbReference>
<keyword evidence="2" id="KW-1185">Reference proteome</keyword>